<protein>
    <submittedName>
        <fullName evidence="2">Uncharacterized protein</fullName>
    </submittedName>
</protein>
<evidence type="ECO:0000313" key="2">
    <source>
        <dbReference type="EMBL" id="MFC6080053.1"/>
    </source>
</evidence>
<reference evidence="3" key="1">
    <citation type="journal article" date="2019" name="Int. J. Syst. Evol. Microbiol.">
        <title>The Global Catalogue of Microorganisms (GCM) 10K type strain sequencing project: providing services to taxonomists for standard genome sequencing and annotation.</title>
        <authorList>
            <consortium name="The Broad Institute Genomics Platform"/>
            <consortium name="The Broad Institute Genome Sequencing Center for Infectious Disease"/>
            <person name="Wu L."/>
            <person name="Ma J."/>
        </authorList>
    </citation>
    <scope>NUCLEOTIDE SEQUENCE [LARGE SCALE GENOMIC DNA]</scope>
    <source>
        <strain evidence="3">JCM 30346</strain>
    </source>
</reference>
<feature type="region of interest" description="Disordered" evidence="1">
    <location>
        <begin position="1"/>
        <end position="24"/>
    </location>
</feature>
<organism evidence="2 3">
    <name type="scientific">Sphaerisporangium aureirubrum</name>
    <dbReference type="NCBI Taxonomy" id="1544736"/>
    <lineage>
        <taxon>Bacteria</taxon>
        <taxon>Bacillati</taxon>
        <taxon>Actinomycetota</taxon>
        <taxon>Actinomycetes</taxon>
        <taxon>Streptosporangiales</taxon>
        <taxon>Streptosporangiaceae</taxon>
        <taxon>Sphaerisporangium</taxon>
    </lineage>
</organism>
<proteinExistence type="predicted"/>
<evidence type="ECO:0000256" key="1">
    <source>
        <dbReference type="SAM" id="MobiDB-lite"/>
    </source>
</evidence>
<comment type="caution">
    <text evidence="2">The sequence shown here is derived from an EMBL/GenBank/DDBJ whole genome shotgun (WGS) entry which is preliminary data.</text>
</comment>
<keyword evidence="3" id="KW-1185">Reference proteome</keyword>
<evidence type="ECO:0000313" key="3">
    <source>
        <dbReference type="Proteomes" id="UP001596137"/>
    </source>
</evidence>
<dbReference type="RefSeq" id="WP_380746740.1">
    <property type="nucleotide sequence ID" value="NZ_JBHSRF010000003.1"/>
</dbReference>
<sequence>MTTRDGARGDEGDGPREPGERAKLSRLRDSLERLGMRADLHDDMPALTVRCPGTGPPVWVFVGYGGGYFSWQSAEKRHPVGDVPGAAVALADYVTGRIF</sequence>
<dbReference type="Proteomes" id="UP001596137">
    <property type="component" value="Unassembled WGS sequence"/>
</dbReference>
<name>A0ABW1N9N9_9ACTN</name>
<dbReference type="EMBL" id="JBHSRF010000003">
    <property type="protein sequence ID" value="MFC6080053.1"/>
    <property type="molecule type" value="Genomic_DNA"/>
</dbReference>
<gene>
    <name evidence="2" type="ORF">ACFP1K_02710</name>
</gene>
<accession>A0ABW1N9N9</accession>